<dbReference type="AlphaFoldDB" id="A0AAU6PAT0"/>
<dbReference type="RefSeq" id="WP_338734099.1">
    <property type="nucleotide sequence ID" value="NZ_CP136924.1"/>
</dbReference>
<keyword evidence="2 5" id="KW-0645">Protease</keyword>
<dbReference type="Pfam" id="PF17804">
    <property type="entry name" value="TSP_NTD"/>
    <property type="match status" value="1"/>
</dbReference>
<evidence type="ECO:0000259" key="7">
    <source>
        <dbReference type="PROSITE" id="PS50106"/>
    </source>
</evidence>
<keyword evidence="3 5" id="KW-0378">Hydrolase</keyword>
<dbReference type="Pfam" id="PF03572">
    <property type="entry name" value="Peptidase_S41"/>
    <property type="match status" value="1"/>
</dbReference>
<dbReference type="PROSITE" id="PS51257">
    <property type="entry name" value="PROKAR_LIPOPROTEIN"/>
    <property type="match status" value="1"/>
</dbReference>
<accession>A0AAU6PAT0</accession>
<dbReference type="CDD" id="cd07560">
    <property type="entry name" value="Peptidase_S41_CPP"/>
    <property type="match status" value="1"/>
</dbReference>
<gene>
    <name evidence="9" type="ORF">R3L15_01405</name>
    <name evidence="8" type="ORF">R3L16_05990</name>
</gene>
<dbReference type="InterPro" id="IPR020992">
    <property type="entry name" value="Tail_Prtase_C"/>
</dbReference>
<evidence type="ECO:0000313" key="10">
    <source>
        <dbReference type="Proteomes" id="UP001368318"/>
    </source>
</evidence>
<proteinExistence type="inferred from homology"/>
<evidence type="ECO:0000313" key="8">
    <source>
        <dbReference type="EMBL" id="WXA04039.1"/>
    </source>
</evidence>
<dbReference type="EMBL" id="CP136924">
    <property type="protein sequence ID" value="WXA04039.1"/>
    <property type="molecule type" value="Genomic_DNA"/>
</dbReference>
<dbReference type="CDD" id="cd06782">
    <property type="entry name" value="cpPDZ_CPP-like"/>
    <property type="match status" value="1"/>
</dbReference>
<keyword evidence="10" id="KW-1185">Reference proteome</keyword>
<organism evidence="9">
    <name type="scientific">Mangrovimonas cancribranchiae</name>
    <dbReference type="NCBI Taxonomy" id="3080055"/>
    <lineage>
        <taxon>Bacteria</taxon>
        <taxon>Pseudomonadati</taxon>
        <taxon>Bacteroidota</taxon>
        <taxon>Flavobacteriia</taxon>
        <taxon>Flavobacteriales</taxon>
        <taxon>Flavobacteriaceae</taxon>
        <taxon>Mangrovimonas</taxon>
    </lineage>
</organism>
<dbReference type="Pfam" id="PF11818">
    <property type="entry name" value="DUF3340"/>
    <property type="match status" value="1"/>
</dbReference>
<protein>
    <submittedName>
        <fullName evidence="9">Carboxy terminal-processing peptidase</fullName>
        <ecNumber evidence="9">3.4.21.102</ecNumber>
    </submittedName>
</protein>
<dbReference type="SMART" id="SM00245">
    <property type="entry name" value="TSPc"/>
    <property type="match status" value="1"/>
</dbReference>
<dbReference type="InterPro" id="IPR040573">
    <property type="entry name" value="TSP_N"/>
</dbReference>
<dbReference type="GO" id="GO:0007165">
    <property type="term" value="P:signal transduction"/>
    <property type="evidence" value="ECO:0007669"/>
    <property type="project" value="TreeGrafter"/>
</dbReference>
<dbReference type="InterPro" id="IPR029045">
    <property type="entry name" value="ClpP/crotonase-like_dom_sf"/>
</dbReference>
<dbReference type="GO" id="GO:0006508">
    <property type="term" value="P:proteolysis"/>
    <property type="evidence" value="ECO:0007669"/>
    <property type="project" value="UniProtKB-KW"/>
</dbReference>
<evidence type="ECO:0000313" key="9">
    <source>
        <dbReference type="EMBL" id="WXA14612.1"/>
    </source>
</evidence>
<dbReference type="NCBIfam" id="TIGR00225">
    <property type="entry name" value="prc"/>
    <property type="match status" value="1"/>
</dbReference>
<reference evidence="9 10" key="1">
    <citation type="submission" date="2023-10" db="EMBL/GenBank/DDBJ databases">
        <title>Culture-based analysis of two novel bacteria associated with mangrove crab gills.</title>
        <authorList>
            <person name="Yang X."/>
            <person name="Garuglieri E."/>
            <person name="Van Goethem M.W."/>
            <person name="Fusi M."/>
            <person name="Marasco R."/>
            <person name="Daffonchio D.G."/>
        </authorList>
    </citation>
    <scope>NUCLEOTIDE SEQUENCE</scope>
    <source>
        <strain evidence="9">UG2-1</strain>
        <strain evidence="8">UG2-2</strain>
        <strain evidence="10">UG2_2</strain>
    </source>
</reference>
<dbReference type="EMBL" id="CP136925">
    <property type="protein sequence ID" value="WXA14612.1"/>
    <property type="molecule type" value="Genomic_DNA"/>
</dbReference>
<dbReference type="Gene3D" id="2.30.42.10">
    <property type="match status" value="1"/>
</dbReference>
<feature type="signal peptide" evidence="6">
    <location>
        <begin position="1"/>
        <end position="25"/>
    </location>
</feature>
<dbReference type="EC" id="3.4.21.102" evidence="9"/>
<dbReference type="GO" id="GO:0004252">
    <property type="term" value="F:serine-type endopeptidase activity"/>
    <property type="evidence" value="ECO:0007669"/>
    <property type="project" value="UniProtKB-EC"/>
</dbReference>
<evidence type="ECO:0000256" key="6">
    <source>
        <dbReference type="SAM" id="SignalP"/>
    </source>
</evidence>
<evidence type="ECO:0000256" key="1">
    <source>
        <dbReference type="ARBA" id="ARBA00009179"/>
    </source>
</evidence>
<keyword evidence="4 5" id="KW-0720">Serine protease</keyword>
<dbReference type="Gene3D" id="3.90.226.10">
    <property type="entry name" value="2-enoyl-CoA Hydratase, Chain A, domain 1"/>
    <property type="match status" value="1"/>
</dbReference>
<name>A0AAU6PAT0_9FLAO</name>
<evidence type="ECO:0000256" key="2">
    <source>
        <dbReference type="ARBA" id="ARBA00022670"/>
    </source>
</evidence>
<dbReference type="SUPFAM" id="SSF52096">
    <property type="entry name" value="ClpP/crotonase"/>
    <property type="match status" value="1"/>
</dbReference>
<dbReference type="PANTHER" id="PTHR32060:SF22">
    <property type="entry name" value="CARBOXYL-TERMINAL-PROCESSING PEPTIDASE 3, CHLOROPLASTIC"/>
    <property type="match status" value="1"/>
</dbReference>
<dbReference type="InterPro" id="IPR004447">
    <property type="entry name" value="Peptidase_S41A"/>
</dbReference>
<dbReference type="InterPro" id="IPR036034">
    <property type="entry name" value="PDZ_sf"/>
</dbReference>
<dbReference type="PANTHER" id="PTHR32060">
    <property type="entry name" value="TAIL-SPECIFIC PROTEASE"/>
    <property type="match status" value="1"/>
</dbReference>
<sequence length="714" mass="82967">MRRNYKILMLVLLLAFASCSFTSKTFDNPDRDKLLVQVITYVLERGHFDPKELNDSFSEEVYQDYLDQIDPLKRYFLKSDIKEFEAYKYQIDDQLKQFDISFFNLTNERLMKRIEEAKVIYKDVLEKPFDYSVDEAYSSDYENQDYAKNSRQLKERWRKQLKFSNLANYDALMQEQKNLEEDESDASEKVVKKSAAEIEKEAREETLESIDLYFNDYIDDLQRKDWFAMYVNSIVEEFDPHTFYFAPEDKDRFDQQMSGKLEGIGARLQKRMDNTKIVELISGGPAWRGKELEVGDVIMKVRQEDEDQPVNIVGMRLDDAIKLIKGPKGTKVILTVKKVDGTVEDITITRDVVELEETYAKSSIVKKNDKTFAVINLPKFYVDFENYKNRNAASDIKKEIERLKEAGMEGLVLDLRNNGGGSLQTVVDIAGLFIKDGPIVQVRSTGEPKEVLKDKDKSIIWDGPLVIMVNELSASASEILAAAMQDYKRAIIIGSRQTYGKGTVQNIFDLNRIVKNNRNGDLGALKLTTQKFYRVSGGSTQLEGVKSDVVVPDRYSYIDIGEKDQENPLPYDKIASVEHTYWDNYYDYDNAIKNSEQRMINNEQLKLINENALWVKERMDETHHSLNYNAYKAKLDENEKIAERFDKLNDYKTNLTFESLPYEQNMFLKDTVLKDKRDRWHKSLSKDVYIEEALNVLEDLKLSYSINKVATVKD</sequence>
<dbReference type="KEGG" id="mcaa:R3L15_01405"/>
<dbReference type="InterPro" id="IPR005151">
    <property type="entry name" value="Tail-specific_protease"/>
</dbReference>
<dbReference type="GO" id="GO:0030288">
    <property type="term" value="C:outer membrane-bounded periplasmic space"/>
    <property type="evidence" value="ECO:0007669"/>
    <property type="project" value="TreeGrafter"/>
</dbReference>
<evidence type="ECO:0000256" key="4">
    <source>
        <dbReference type="ARBA" id="ARBA00022825"/>
    </source>
</evidence>
<dbReference type="SMART" id="SM00228">
    <property type="entry name" value="PDZ"/>
    <property type="match status" value="1"/>
</dbReference>
<dbReference type="PROSITE" id="PS50106">
    <property type="entry name" value="PDZ"/>
    <property type="match status" value="1"/>
</dbReference>
<evidence type="ECO:0000256" key="5">
    <source>
        <dbReference type="RuleBase" id="RU004404"/>
    </source>
</evidence>
<dbReference type="Proteomes" id="UP001368318">
    <property type="component" value="Chromosome"/>
</dbReference>
<comment type="similarity">
    <text evidence="1 5">Belongs to the peptidase S41A family.</text>
</comment>
<feature type="chain" id="PRO_5044713047" evidence="6">
    <location>
        <begin position="26"/>
        <end position="714"/>
    </location>
</feature>
<keyword evidence="6" id="KW-0732">Signal</keyword>
<feature type="domain" description="PDZ" evidence="7">
    <location>
        <begin position="250"/>
        <end position="325"/>
    </location>
</feature>
<dbReference type="InterPro" id="IPR001478">
    <property type="entry name" value="PDZ"/>
</dbReference>
<dbReference type="SUPFAM" id="SSF50156">
    <property type="entry name" value="PDZ domain-like"/>
    <property type="match status" value="1"/>
</dbReference>
<dbReference type="Pfam" id="PF00595">
    <property type="entry name" value="PDZ"/>
    <property type="match status" value="1"/>
</dbReference>
<evidence type="ECO:0000256" key="3">
    <source>
        <dbReference type="ARBA" id="ARBA00022801"/>
    </source>
</evidence>